<comment type="similarity">
    <text evidence="1 4">Belongs to the 5-formyltetrahydrofolate cyclo-ligase family.</text>
</comment>
<dbReference type="EMBL" id="JAPOHA010000006">
    <property type="protein sequence ID" value="MCY1713995.1"/>
    <property type="molecule type" value="Genomic_DNA"/>
</dbReference>
<dbReference type="PANTHER" id="PTHR23407">
    <property type="entry name" value="ATPASE INHIBITOR/5-FORMYLTETRAHYDROFOLATE CYCLO-LIGASE"/>
    <property type="match status" value="1"/>
</dbReference>
<dbReference type="InterPro" id="IPR002698">
    <property type="entry name" value="FTHF_cligase"/>
</dbReference>
<keyword evidence="6" id="KW-1185">Reference proteome</keyword>
<accession>A0ABT4BUI8</accession>
<evidence type="ECO:0000313" key="6">
    <source>
        <dbReference type="Proteomes" id="UP001082703"/>
    </source>
</evidence>
<dbReference type="SUPFAM" id="SSF100950">
    <property type="entry name" value="NagB/RpiA/CoA transferase-like"/>
    <property type="match status" value="1"/>
</dbReference>
<comment type="catalytic activity">
    <reaction evidence="4">
        <text>(6S)-5-formyl-5,6,7,8-tetrahydrofolate + ATP = (6R)-5,10-methenyltetrahydrofolate + ADP + phosphate</text>
        <dbReference type="Rhea" id="RHEA:10488"/>
        <dbReference type="ChEBI" id="CHEBI:30616"/>
        <dbReference type="ChEBI" id="CHEBI:43474"/>
        <dbReference type="ChEBI" id="CHEBI:57455"/>
        <dbReference type="ChEBI" id="CHEBI:57457"/>
        <dbReference type="ChEBI" id="CHEBI:456216"/>
        <dbReference type="EC" id="6.3.3.2"/>
    </reaction>
</comment>
<protein>
    <recommendedName>
        <fullName evidence="4">5-formyltetrahydrofolate cyclo-ligase</fullName>
        <ecNumber evidence="4">6.3.3.2</ecNumber>
    </recommendedName>
</protein>
<dbReference type="NCBIfam" id="TIGR02727">
    <property type="entry name" value="MTHFS_bact"/>
    <property type="match status" value="1"/>
</dbReference>
<organism evidence="5 6">
    <name type="scientific">Caproiciproducens galactitolivorans</name>
    <dbReference type="NCBI Taxonomy" id="642589"/>
    <lineage>
        <taxon>Bacteria</taxon>
        <taxon>Bacillati</taxon>
        <taxon>Bacillota</taxon>
        <taxon>Clostridia</taxon>
        <taxon>Eubacteriales</taxon>
        <taxon>Acutalibacteraceae</taxon>
        <taxon>Caproiciproducens</taxon>
    </lineage>
</organism>
<keyword evidence="4" id="KW-0479">Metal-binding</keyword>
<dbReference type="EC" id="6.3.3.2" evidence="4"/>
<dbReference type="GO" id="GO:0030272">
    <property type="term" value="F:5-formyltetrahydrofolate cyclo-ligase activity"/>
    <property type="evidence" value="ECO:0007669"/>
    <property type="project" value="UniProtKB-EC"/>
</dbReference>
<keyword evidence="3 4" id="KW-0067">ATP-binding</keyword>
<keyword evidence="5" id="KW-0436">Ligase</keyword>
<evidence type="ECO:0000313" key="5">
    <source>
        <dbReference type="EMBL" id="MCY1713995.1"/>
    </source>
</evidence>
<dbReference type="Gene3D" id="3.40.50.10420">
    <property type="entry name" value="NagB/RpiA/CoA transferase-like"/>
    <property type="match status" value="1"/>
</dbReference>
<proteinExistence type="inferred from homology"/>
<dbReference type="RefSeq" id="WP_268058048.1">
    <property type="nucleotide sequence ID" value="NZ_JAPOHA010000006.1"/>
</dbReference>
<evidence type="ECO:0000256" key="4">
    <source>
        <dbReference type="RuleBase" id="RU361279"/>
    </source>
</evidence>
<evidence type="ECO:0000256" key="3">
    <source>
        <dbReference type="ARBA" id="ARBA00022840"/>
    </source>
</evidence>
<dbReference type="Pfam" id="PF01812">
    <property type="entry name" value="5-FTHF_cyc-lig"/>
    <property type="match status" value="1"/>
</dbReference>
<dbReference type="Proteomes" id="UP001082703">
    <property type="component" value="Unassembled WGS sequence"/>
</dbReference>
<dbReference type="InterPro" id="IPR037171">
    <property type="entry name" value="NagB/RpiA_transferase-like"/>
</dbReference>
<evidence type="ECO:0000256" key="2">
    <source>
        <dbReference type="ARBA" id="ARBA00022741"/>
    </source>
</evidence>
<gene>
    <name evidence="5" type="ORF">OUY18_06985</name>
</gene>
<dbReference type="PANTHER" id="PTHR23407:SF1">
    <property type="entry name" value="5-FORMYLTETRAHYDROFOLATE CYCLO-LIGASE"/>
    <property type="match status" value="1"/>
</dbReference>
<name>A0ABT4BUI8_9FIRM</name>
<dbReference type="PIRSF" id="PIRSF006806">
    <property type="entry name" value="FTHF_cligase"/>
    <property type="match status" value="1"/>
</dbReference>
<evidence type="ECO:0000256" key="1">
    <source>
        <dbReference type="ARBA" id="ARBA00010638"/>
    </source>
</evidence>
<comment type="caution">
    <text evidence="5">The sequence shown here is derived from an EMBL/GenBank/DDBJ whole genome shotgun (WGS) entry which is preliminary data.</text>
</comment>
<reference evidence="5 6" key="1">
    <citation type="submission" date="2022-11" db="EMBL/GenBank/DDBJ databases">
        <authorList>
            <person name="Caiyu Z."/>
        </authorList>
    </citation>
    <scope>NUCLEOTIDE SEQUENCE [LARGE SCALE GENOMIC DNA]</scope>
    <source>
        <strain evidence="5 6">YR-4</strain>
    </source>
</reference>
<comment type="cofactor">
    <cofactor evidence="4">
        <name>Mg(2+)</name>
        <dbReference type="ChEBI" id="CHEBI:18420"/>
    </cofactor>
</comment>
<dbReference type="InterPro" id="IPR024185">
    <property type="entry name" value="FTHF_cligase-like_sf"/>
</dbReference>
<keyword evidence="4" id="KW-0460">Magnesium</keyword>
<sequence length="200" mass="22922">MYIKNIKEIKMNLRARYRQFRGRLSEEQKSGMDSNIQSRLLALREYAGADTMFTYVSKPIEVDTIALIKTAFADHKKVAVPRCIPDTYDMEFFYITSLDDLERGNFGVLEPILSKCRKVTDFSKGFCIVPGLSFDSQGYRLGYGKGYYDRFLAGFGGTTVGICYSGCVQWNLPHGYYDKPVDILITEKYIRRMANQRTDG</sequence>
<keyword evidence="2 4" id="KW-0547">Nucleotide-binding</keyword>